<accession>G2YF50</accession>
<name>G2YF50_BOTF4</name>
<reference evidence="2" key="1">
    <citation type="journal article" date="2011" name="PLoS Genet.">
        <title>Genomic analysis of the necrotrophic fungal pathogens Sclerotinia sclerotiorum and Botrytis cinerea.</title>
        <authorList>
            <person name="Amselem J."/>
            <person name="Cuomo C.A."/>
            <person name="van Kan J.A."/>
            <person name="Viaud M."/>
            <person name="Benito E.P."/>
            <person name="Couloux A."/>
            <person name="Coutinho P.M."/>
            <person name="de Vries R.P."/>
            <person name="Dyer P.S."/>
            <person name="Fillinger S."/>
            <person name="Fournier E."/>
            <person name="Gout L."/>
            <person name="Hahn M."/>
            <person name="Kohn L."/>
            <person name="Lapalu N."/>
            <person name="Plummer K.M."/>
            <person name="Pradier J.M."/>
            <person name="Quevillon E."/>
            <person name="Sharon A."/>
            <person name="Simon A."/>
            <person name="ten Have A."/>
            <person name="Tudzynski B."/>
            <person name="Tudzynski P."/>
            <person name="Wincker P."/>
            <person name="Andrew M."/>
            <person name="Anthouard V."/>
            <person name="Beever R.E."/>
            <person name="Beffa R."/>
            <person name="Benoit I."/>
            <person name="Bouzid O."/>
            <person name="Brault B."/>
            <person name="Chen Z."/>
            <person name="Choquer M."/>
            <person name="Collemare J."/>
            <person name="Cotton P."/>
            <person name="Danchin E.G."/>
            <person name="Da Silva C."/>
            <person name="Gautier A."/>
            <person name="Giraud C."/>
            <person name="Giraud T."/>
            <person name="Gonzalez C."/>
            <person name="Grossetete S."/>
            <person name="Guldener U."/>
            <person name="Henrissat B."/>
            <person name="Howlett B.J."/>
            <person name="Kodira C."/>
            <person name="Kretschmer M."/>
            <person name="Lappartient A."/>
            <person name="Leroch M."/>
            <person name="Levis C."/>
            <person name="Mauceli E."/>
            <person name="Neuveglise C."/>
            <person name="Oeser B."/>
            <person name="Pearson M."/>
            <person name="Poulain J."/>
            <person name="Poussereau N."/>
            <person name="Quesneville H."/>
            <person name="Rascle C."/>
            <person name="Schumacher J."/>
            <person name="Segurens B."/>
            <person name="Sexton A."/>
            <person name="Silva E."/>
            <person name="Sirven C."/>
            <person name="Soanes D.M."/>
            <person name="Talbot N.J."/>
            <person name="Templeton M."/>
            <person name="Yandava C."/>
            <person name="Yarden O."/>
            <person name="Zeng Q."/>
            <person name="Rollins J.A."/>
            <person name="Lebrun M.H."/>
            <person name="Dickman M."/>
        </authorList>
    </citation>
    <scope>NUCLEOTIDE SEQUENCE [LARGE SCALE GENOMIC DNA]</scope>
    <source>
        <strain evidence="2">T4</strain>
    </source>
</reference>
<dbReference type="HOGENOM" id="CLU_2621757_0_0_1"/>
<sequence>MSACLYVCKFSNPNIYHLNLIFTTPSIHPSTPYKQTIHYPIKHHPIRSNPFLHNPKMQGPEIQIPKTKYNSKPIPLKP</sequence>
<protein>
    <submittedName>
        <fullName evidence="1">Uncharacterized protein</fullName>
    </submittedName>
</protein>
<proteinExistence type="predicted"/>
<dbReference type="EMBL" id="FQ790325">
    <property type="protein sequence ID" value="CCD50443.1"/>
    <property type="molecule type" value="Genomic_DNA"/>
</dbReference>
<dbReference type="InParanoid" id="G2YF50"/>
<dbReference type="Proteomes" id="UP000008177">
    <property type="component" value="Unplaced contigs"/>
</dbReference>
<dbReference type="AlphaFoldDB" id="G2YF50"/>
<organism evidence="1 2">
    <name type="scientific">Botryotinia fuckeliana (strain T4)</name>
    <name type="common">Noble rot fungus</name>
    <name type="synonym">Botrytis cinerea</name>
    <dbReference type="NCBI Taxonomy" id="999810"/>
    <lineage>
        <taxon>Eukaryota</taxon>
        <taxon>Fungi</taxon>
        <taxon>Dikarya</taxon>
        <taxon>Ascomycota</taxon>
        <taxon>Pezizomycotina</taxon>
        <taxon>Leotiomycetes</taxon>
        <taxon>Helotiales</taxon>
        <taxon>Sclerotiniaceae</taxon>
        <taxon>Botrytis</taxon>
    </lineage>
</organism>
<evidence type="ECO:0000313" key="2">
    <source>
        <dbReference type="Proteomes" id="UP000008177"/>
    </source>
</evidence>
<evidence type="ECO:0000313" key="1">
    <source>
        <dbReference type="EMBL" id="CCD50443.1"/>
    </source>
</evidence>
<gene>
    <name evidence="1" type="ORF">BofuT4_uP091300.1</name>
</gene>